<dbReference type="PANTHER" id="PTHR10000:SF25">
    <property type="entry name" value="PHOSPHATASE YKRA-RELATED"/>
    <property type="match status" value="1"/>
</dbReference>
<dbReference type="GO" id="GO:0000287">
    <property type="term" value="F:magnesium ion binding"/>
    <property type="evidence" value="ECO:0007669"/>
    <property type="project" value="TreeGrafter"/>
</dbReference>
<accession>A0A397RVR8</accession>
<dbReference type="AlphaFoldDB" id="A0A397RVR8"/>
<dbReference type="GO" id="GO:0016791">
    <property type="term" value="F:phosphatase activity"/>
    <property type="evidence" value="ECO:0007669"/>
    <property type="project" value="TreeGrafter"/>
</dbReference>
<dbReference type="EMBL" id="QXEV01000021">
    <property type="protein sequence ID" value="RIA73974.1"/>
    <property type="molecule type" value="Genomic_DNA"/>
</dbReference>
<reference evidence="1 2" key="1">
    <citation type="submission" date="2018-08" db="EMBL/GenBank/DDBJ databases">
        <title>Genomic Encyclopedia of Archaeal and Bacterial Type Strains, Phase II (KMG-II): from individual species to whole genera.</title>
        <authorList>
            <person name="Goeker M."/>
        </authorList>
    </citation>
    <scope>NUCLEOTIDE SEQUENCE [LARGE SCALE GENOMIC DNA]</scope>
    <source>
        <strain evidence="1 2">ATCC 27112</strain>
    </source>
</reference>
<dbReference type="InParanoid" id="A0A397RVR8"/>
<dbReference type="SUPFAM" id="SSF56784">
    <property type="entry name" value="HAD-like"/>
    <property type="match status" value="1"/>
</dbReference>
<dbReference type="InterPro" id="IPR036412">
    <property type="entry name" value="HAD-like_sf"/>
</dbReference>
<dbReference type="FunCoup" id="A0A397RVR8">
    <property type="interactions" value="2"/>
</dbReference>
<dbReference type="Pfam" id="PF08282">
    <property type="entry name" value="Hydrolase_3"/>
    <property type="match status" value="1"/>
</dbReference>
<protein>
    <submittedName>
        <fullName evidence="1">Cof subfamily protein (Haloacid dehalogenase superfamily)</fullName>
    </submittedName>
</protein>
<dbReference type="InterPro" id="IPR023214">
    <property type="entry name" value="HAD_sf"/>
</dbReference>
<proteinExistence type="predicted"/>
<name>A0A397RVR8_9MOLU</name>
<dbReference type="Gene3D" id="3.40.50.1000">
    <property type="entry name" value="HAD superfamily/HAD-like"/>
    <property type="match status" value="1"/>
</dbReference>
<sequence length="249" mass="28107">MNNIFLFDIDGTLSINGIIPESAKDIIKTIRKKGDLVLLATGRCKAQLDGVLSKIEVDGAIMNNGGYIAVSNEIIYKNPIDKKAIRRLMDMGYHVAILNEYHYARIEDHKIFMEFADYFNVDAARLLPSDVFLEECYSLGVYTYYPEKLDLNIFPELDFVKVAPLGFDVISHNVSKGSAVKIIKDKYPNTRIIAFGDNYNDIEMLKEADISIVVPSAPKEVRDIASFITKAPLEDGISYAIKEYLKYED</sequence>
<evidence type="ECO:0000313" key="1">
    <source>
        <dbReference type="EMBL" id="RIA73974.1"/>
    </source>
</evidence>
<keyword evidence="2" id="KW-1185">Reference proteome</keyword>
<comment type="caution">
    <text evidence="1">The sequence shown here is derived from an EMBL/GenBank/DDBJ whole genome shotgun (WGS) entry which is preliminary data.</text>
</comment>
<gene>
    <name evidence="1" type="ORF">EI71_01556</name>
</gene>
<dbReference type="RefSeq" id="WP_162849875.1">
    <property type="nucleotide sequence ID" value="NZ_QXEV01000021.1"/>
</dbReference>
<dbReference type="Gene3D" id="3.30.1240.10">
    <property type="match status" value="1"/>
</dbReference>
<dbReference type="Proteomes" id="UP000266506">
    <property type="component" value="Unassembled WGS sequence"/>
</dbReference>
<dbReference type="GO" id="GO:0005829">
    <property type="term" value="C:cytosol"/>
    <property type="evidence" value="ECO:0007669"/>
    <property type="project" value="TreeGrafter"/>
</dbReference>
<evidence type="ECO:0000313" key="2">
    <source>
        <dbReference type="Proteomes" id="UP000266506"/>
    </source>
</evidence>
<dbReference type="PANTHER" id="PTHR10000">
    <property type="entry name" value="PHOSPHOSERINE PHOSPHATASE"/>
    <property type="match status" value="1"/>
</dbReference>
<organism evidence="1 2">
    <name type="scientific">Anaeroplasma bactoclasticum</name>
    <dbReference type="NCBI Taxonomy" id="2088"/>
    <lineage>
        <taxon>Bacteria</taxon>
        <taxon>Bacillati</taxon>
        <taxon>Mycoplasmatota</taxon>
        <taxon>Mollicutes</taxon>
        <taxon>Anaeroplasmatales</taxon>
        <taxon>Anaeroplasmataceae</taxon>
        <taxon>Anaeroplasma</taxon>
    </lineage>
</organism>